<dbReference type="InterPro" id="IPR002156">
    <property type="entry name" value="RNaseH_domain"/>
</dbReference>
<proteinExistence type="predicted"/>
<keyword evidence="1" id="KW-1133">Transmembrane helix</keyword>
<name>A0A151T6C9_CAJCA</name>
<dbReference type="CDD" id="cd06222">
    <property type="entry name" value="RNase_H_like"/>
    <property type="match status" value="1"/>
</dbReference>
<dbReference type="AlphaFoldDB" id="A0A151T6C9"/>
<dbReference type="GO" id="GO:0003676">
    <property type="term" value="F:nucleic acid binding"/>
    <property type="evidence" value="ECO:0007669"/>
    <property type="project" value="InterPro"/>
</dbReference>
<dbReference type="PANTHER" id="PTHR34023">
    <property type="entry name" value="RNASE H DOMAIN-CONTAINING PROTEIN"/>
    <property type="match status" value="1"/>
</dbReference>
<protein>
    <recommendedName>
        <fullName evidence="2">RNase H type-1 domain-containing protein</fullName>
    </recommendedName>
</protein>
<organism evidence="3 4">
    <name type="scientific">Cajanus cajan</name>
    <name type="common">Pigeon pea</name>
    <name type="synonym">Cajanus indicus</name>
    <dbReference type="NCBI Taxonomy" id="3821"/>
    <lineage>
        <taxon>Eukaryota</taxon>
        <taxon>Viridiplantae</taxon>
        <taxon>Streptophyta</taxon>
        <taxon>Embryophyta</taxon>
        <taxon>Tracheophyta</taxon>
        <taxon>Spermatophyta</taxon>
        <taxon>Magnoliopsida</taxon>
        <taxon>eudicotyledons</taxon>
        <taxon>Gunneridae</taxon>
        <taxon>Pentapetalae</taxon>
        <taxon>rosids</taxon>
        <taxon>fabids</taxon>
        <taxon>Fabales</taxon>
        <taxon>Fabaceae</taxon>
        <taxon>Papilionoideae</taxon>
        <taxon>50 kb inversion clade</taxon>
        <taxon>NPAAA clade</taxon>
        <taxon>indigoferoid/millettioid clade</taxon>
        <taxon>Phaseoleae</taxon>
        <taxon>Cajanus</taxon>
    </lineage>
</organism>
<reference evidence="3 4" key="1">
    <citation type="journal article" date="2012" name="Nat. Biotechnol.">
        <title>Draft genome sequence of pigeonpea (Cajanus cajan), an orphan legume crop of resource-poor farmers.</title>
        <authorList>
            <person name="Varshney R.K."/>
            <person name="Chen W."/>
            <person name="Li Y."/>
            <person name="Bharti A.K."/>
            <person name="Saxena R.K."/>
            <person name="Schlueter J.A."/>
            <person name="Donoghue M.T."/>
            <person name="Azam S."/>
            <person name="Fan G."/>
            <person name="Whaley A.M."/>
            <person name="Farmer A.D."/>
            <person name="Sheridan J."/>
            <person name="Iwata A."/>
            <person name="Tuteja R."/>
            <person name="Penmetsa R.V."/>
            <person name="Wu W."/>
            <person name="Upadhyaya H.D."/>
            <person name="Yang S.P."/>
            <person name="Shah T."/>
            <person name="Saxena K.B."/>
            <person name="Michael T."/>
            <person name="McCombie W.R."/>
            <person name="Yang B."/>
            <person name="Zhang G."/>
            <person name="Yang H."/>
            <person name="Wang J."/>
            <person name="Spillane C."/>
            <person name="Cook D.R."/>
            <person name="May G.D."/>
            <person name="Xu X."/>
            <person name="Jackson S.A."/>
        </authorList>
    </citation>
    <scope>NUCLEOTIDE SEQUENCE [LARGE SCALE GENOMIC DNA]</scope>
    <source>
        <strain evidence="4">cv. Asha</strain>
    </source>
</reference>
<dbReference type="Gramene" id="C.cajan_16662.t">
    <property type="protein sequence ID" value="C.cajan_16662.t.cds1"/>
    <property type="gene ID" value="C.cajan_16662"/>
</dbReference>
<gene>
    <name evidence="3" type="ORF">KK1_017150</name>
</gene>
<keyword evidence="4" id="KW-1185">Reference proteome</keyword>
<evidence type="ECO:0000256" key="1">
    <source>
        <dbReference type="SAM" id="Phobius"/>
    </source>
</evidence>
<keyword evidence="1" id="KW-0812">Transmembrane</keyword>
<dbReference type="Pfam" id="PF13456">
    <property type="entry name" value="RVT_3"/>
    <property type="match status" value="1"/>
</dbReference>
<feature type="transmembrane region" description="Helical" evidence="1">
    <location>
        <begin position="65"/>
        <end position="83"/>
    </location>
</feature>
<keyword evidence="1" id="KW-0472">Membrane</keyword>
<dbReference type="Proteomes" id="UP000075243">
    <property type="component" value="Chromosome 8"/>
</dbReference>
<evidence type="ECO:0000313" key="3">
    <source>
        <dbReference type="EMBL" id="KYP62609.1"/>
    </source>
</evidence>
<feature type="domain" description="RNase H type-1" evidence="2">
    <location>
        <begin position="50"/>
        <end position="118"/>
    </location>
</feature>
<evidence type="ECO:0000259" key="2">
    <source>
        <dbReference type="Pfam" id="PF13456"/>
    </source>
</evidence>
<dbReference type="InterPro" id="IPR044730">
    <property type="entry name" value="RNase_H-like_dom_plant"/>
</dbReference>
<evidence type="ECO:0000313" key="4">
    <source>
        <dbReference type="Proteomes" id="UP000075243"/>
    </source>
</evidence>
<dbReference type="GO" id="GO:0004523">
    <property type="term" value="F:RNA-DNA hybrid ribonuclease activity"/>
    <property type="evidence" value="ECO:0007669"/>
    <property type="project" value="InterPro"/>
</dbReference>
<dbReference type="OrthoDB" id="1414482at2759"/>
<accession>A0A151T6C9</accession>
<dbReference type="PANTHER" id="PTHR34023:SF4">
    <property type="entry name" value="RNASE H TYPE-1 DOMAIN-CONTAINING PROTEIN"/>
    <property type="match status" value="1"/>
</dbReference>
<sequence length="121" mass="13693">MDGSVQGTWLRSGFGELCDYHGGVFLFDFFGRVQRLVSGDAALVLHVEILVLHHGFRHDECLSDSLVLVNLLWCAPIVIYVYANELMDIRNLMAKDWDCSLSHSLREDNMYANALTKFGVL</sequence>
<dbReference type="EMBL" id="CM003610">
    <property type="protein sequence ID" value="KYP62609.1"/>
    <property type="molecule type" value="Genomic_DNA"/>
</dbReference>